<feature type="region of interest" description="Disordered" evidence="1">
    <location>
        <begin position="221"/>
        <end position="249"/>
    </location>
</feature>
<dbReference type="OMA" id="PKFDSDC"/>
<accession>A0A151TCN2</accession>
<dbReference type="InterPro" id="IPR006868">
    <property type="entry name" value="DUF630"/>
</dbReference>
<reference evidence="4 5" key="1">
    <citation type="journal article" date="2012" name="Nat. Biotechnol.">
        <title>Draft genome sequence of pigeonpea (Cajanus cajan), an orphan legume crop of resource-poor farmers.</title>
        <authorList>
            <person name="Varshney R.K."/>
            <person name="Chen W."/>
            <person name="Li Y."/>
            <person name="Bharti A.K."/>
            <person name="Saxena R.K."/>
            <person name="Schlueter J.A."/>
            <person name="Donoghue M.T."/>
            <person name="Azam S."/>
            <person name="Fan G."/>
            <person name="Whaley A.M."/>
            <person name="Farmer A.D."/>
            <person name="Sheridan J."/>
            <person name="Iwata A."/>
            <person name="Tuteja R."/>
            <person name="Penmetsa R.V."/>
            <person name="Wu W."/>
            <person name="Upadhyaya H.D."/>
            <person name="Yang S.P."/>
            <person name="Shah T."/>
            <person name="Saxena K.B."/>
            <person name="Michael T."/>
            <person name="McCombie W.R."/>
            <person name="Yang B."/>
            <person name="Zhang G."/>
            <person name="Yang H."/>
            <person name="Wang J."/>
            <person name="Spillane C."/>
            <person name="Cook D.R."/>
            <person name="May G.D."/>
            <person name="Xu X."/>
            <person name="Jackson S.A."/>
        </authorList>
    </citation>
    <scope>NUCLEOTIDE SEQUENCE [LARGE SCALE GENOMIC DNA]</scope>
    <source>
        <strain evidence="5">cv. Asha</strain>
    </source>
</reference>
<feature type="domain" description="DUF630" evidence="3">
    <location>
        <begin position="1"/>
        <end position="58"/>
    </location>
</feature>
<protein>
    <recommendedName>
        <fullName evidence="6">DUF632 domain-containing protein</fullName>
    </recommendedName>
</protein>
<dbReference type="STRING" id="3821.A0A151TCN2"/>
<feature type="region of interest" description="Disordered" evidence="1">
    <location>
        <begin position="69"/>
        <end position="92"/>
    </location>
</feature>
<evidence type="ECO:0000313" key="4">
    <source>
        <dbReference type="EMBL" id="KYP64812.1"/>
    </source>
</evidence>
<dbReference type="Proteomes" id="UP000075243">
    <property type="component" value="Chromosome 7"/>
</dbReference>
<dbReference type="PANTHER" id="PTHR21450:SF19">
    <property type="entry name" value="F5M15.15"/>
    <property type="match status" value="1"/>
</dbReference>
<evidence type="ECO:0000313" key="5">
    <source>
        <dbReference type="Proteomes" id="UP000075243"/>
    </source>
</evidence>
<feature type="compositionally biased region" description="Basic and acidic residues" evidence="1">
    <location>
        <begin position="221"/>
        <end position="231"/>
    </location>
</feature>
<name>A0A151TCN2_CAJCA</name>
<dbReference type="Pfam" id="PF04783">
    <property type="entry name" value="DUF630"/>
    <property type="match status" value="1"/>
</dbReference>
<feature type="domain" description="DUF632" evidence="2">
    <location>
        <begin position="268"/>
        <end position="573"/>
    </location>
</feature>
<evidence type="ECO:0008006" key="6">
    <source>
        <dbReference type="Google" id="ProtNLM"/>
    </source>
</evidence>
<keyword evidence="5" id="KW-1185">Reference proteome</keyword>
<dbReference type="InterPro" id="IPR006867">
    <property type="entry name" value="DUF632"/>
</dbReference>
<evidence type="ECO:0000259" key="3">
    <source>
        <dbReference type="Pfam" id="PF04783"/>
    </source>
</evidence>
<dbReference type="Pfam" id="PF04782">
    <property type="entry name" value="DUF632"/>
    <property type="match status" value="1"/>
</dbReference>
<gene>
    <name evidence="4" type="ORF">KK1_019420</name>
</gene>
<evidence type="ECO:0000256" key="1">
    <source>
        <dbReference type="SAM" id="MobiDB-lite"/>
    </source>
</evidence>
<organism evidence="4 5">
    <name type="scientific">Cajanus cajan</name>
    <name type="common">Pigeon pea</name>
    <name type="synonym">Cajanus indicus</name>
    <dbReference type="NCBI Taxonomy" id="3821"/>
    <lineage>
        <taxon>Eukaryota</taxon>
        <taxon>Viridiplantae</taxon>
        <taxon>Streptophyta</taxon>
        <taxon>Embryophyta</taxon>
        <taxon>Tracheophyta</taxon>
        <taxon>Spermatophyta</taxon>
        <taxon>Magnoliopsida</taxon>
        <taxon>eudicotyledons</taxon>
        <taxon>Gunneridae</taxon>
        <taxon>Pentapetalae</taxon>
        <taxon>rosids</taxon>
        <taxon>fabids</taxon>
        <taxon>Fabales</taxon>
        <taxon>Fabaceae</taxon>
        <taxon>Papilionoideae</taxon>
        <taxon>50 kb inversion clade</taxon>
        <taxon>NPAAA clade</taxon>
        <taxon>indigoferoid/millettioid clade</taxon>
        <taxon>Phaseoleae</taxon>
        <taxon>Cajanus</taxon>
    </lineage>
</organism>
<dbReference type="Gramene" id="C.cajan_18872.t">
    <property type="protein sequence ID" value="C.cajan_18872.t"/>
    <property type="gene ID" value="C.cajan_18872"/>
</dbReference>
<dbReference type="PANTHER" id="PTHR21450">
    <property type="entry name" value="PROTEIN ALTERED PHOSPHATE STARVATION RESPONSE 1"/>
    <property type="match status" value="1"/>
</dbReference>
<proteinExistence type="predicted"/>
<sequence length="688" mass="78125">MGCNTSKLDRLPAVALCRDRCKFVDEALRQSYALADAHVAHMDSLRTLGPSFLSFFQHFDHSDDVSVPIKETKTKSPPPPSPSSLSSDSDAHLCLHSDSEPEDAQKEHFKLFRYEDAFSPPRSGGYSAMGTSLLRSTIVFKATICLISTISFSFLPKFRRRYIVKSSNCSVTRSGGYSGLRSPSPPPPPSSPAWDFLNFFEPYERYHVPYVATGDADVAEKERGKVQKGDVSKSTAENGGAKNKKDKKVVSEKEEVVKAQCSDSAKGFSEAVKEIQILFERASDSGNAILEMLDVGKLRYHRKIDLNPVSCKMMHVFTPSSSPRVGRMGSGYEGISSDKDLSYANLCSTLKKLCMWEKKLYHEVKAEEKLRMLHQKKCKQLRCMKQKDADAQKIDSVQTFIRILATKMKMSIQVVDKISITISKLREEELWPQINRFILTFLGMWKDMQECYKRQYQQIVEAKTLDASSLNKKLGNVHIDATLRLKSEVQKWNLSFLDWIHAQKSLVKALNGWLVRCLLYEPEEVPDDSTPFSPSKIGAPPVFVICNKWSKAVDNLSDRNVTEAVNGFMLRVNELLEKHILDLQQKLTPDKELERKVKMLEREEQKMHKVVRARERKMVQVGREESDALLRGDAVHHADIVDTTNLQSGLKHIFVAMEKFTDTTARLYEELSQQIKQEDHVLGESQQK</sequence>
<dbReference type="EMBL" id="CM003609">
    <property type="protein sequence ID" value="KYP64812.1"/>
    <property type="molecule type" value="Genomic_DNA"/>
</dbReference>
<dbReference type="AlphaFoldDB" id="A0A151TCN2"/>
<evidence type="ECO:0000259" key="2">
    <source>
        <dbReference type="Pfam" id="PF04782"/>
    </source>
</evidence>